<evidence type="ECO:0000256" key="12">
    <source>
        <dbReference type="SAM" id="MobiDB-lite"/>
    </source>
</evidence>
<evidence type="ECO:0000256" key="7">
    <source>
        <dbReference type="ARBA" id="ARBA00023117"/>
    </source>
</evidence>
<feature type="region of interest" description="Disordered" evidence="12">
    <location>
        <begin position="40"/>
        <end position="60"/>
    </location>
</feature>
<dbReference type="InterPro" id="IPR000315">
    <property type="entry name" value="Znf_B-box"/>
</dbReference>
<dbReference type="InterPro" id="IPR037372">
    <property type="entry name" value="TRIM66_Bbox1_Znf"/>
</dbReference>
<dbReference type="GO" id="GO:0005634">
    <property type="term" value="C:nucleus"/>
    <property type="evidence" value="ECO:0007669"/>
    <property type="project" value="UniProtKB-SubCell"/>
</dbReference>
<evidence type="ECO:0000256" key="11">
    <source>
        <dbReference type="SAM" id="Coils"/>
    </source>
</evidence>
<feature type="coiled-coil region" evidence="11">
    <location>
        <begin position="120"/>
        <end position="209"/>
    </location>
</feature>
<keyword evidence="7 10" id="KW-0103">Bromodomain</keyword>
<evidence type="ECO:0000256" key="6">
    <source>
        <dbReference type="ARBA" id="ARBA00023054"/>
    </source>
</evidence>
<feature type="compositionally biased region" description="Acidic residues" evidence="12">
    <location>
        <begin position="756"/>
        <end position="765"/>
    </location>
</feature>
<dbReference type="Pfam" id="PF25287">
    <property type="entry name" value="zf-B_box_Trim66"/>
    <property type="match status" value="1"/>
</dbReference>
<feature type="region of interest" description="Disordered" evidence="12">
    <location>
        <begin position="600"/>
        <end position="619"/>
    </location>
</feature>
<dbReference type="Gene3D" id="3.30.160.60">
    <property type="entry name" value="Classic Zinc Finger"/>
    <property type="match status" value="1"/>
</dbReference>
<keyword evidence="3" id="KW-0677">Repeat</keyword>
<dbReference type="PANTHER" id="PTHR45915">
    <property type="entry name" value="TRANSCRIPTION INTERMEDIARY FACTOR"/>
    <property type="match status" value="1"/>
</dbReference>
<keyword evidence="4 9" id="KW-0863">Zinc-finger</keyword>
<proteinExistence type="predicted"/>
<feature type="compositionally biased region" description="Low complexity" evidence="12">
    <location>
        <begin position="685"/>
        <end position="701"/>
    </location>
</feature>
<comment type="caution">
    <text evidence="16">The sequence shown here is derived from an EMBL/GenBank/DDBJ whole genome shotgun (WGS) entry which is preliminary data.</text>
</comment>
<feature type="domain" description="Bromo" evidence="13">
    <location>
        <begin position="912"/>
        <end position="984"/>
    </location>
</feature>
<dbReference type="Pfam" id="PF00643">
    <property type="entry name" value="zf-B_box"/>
    <property type="match status" value="1"/>
</dbReference>
<feature type="compositionally biased region" description="Basic residues" evidence="12">
    <location>
        <begin position="1038"/>
        <end position="1056"/>
    </location>
</feature>
<evidence type="ECO:0000256" key="10">
    <source>
        <dbReference type="PROSITE-ProRule" id="PRU00035"/>
    </source>
</evidence>
<dbReference type="Gene3D" id="3.30.40.10">
    <property type="entry name" value="Zinc/RING finger domain, C3HC4 (zinc finger)"/>
    <property type="match status" value="1"/>
</dbReference>
<dbReference type="Gene3D" id="1.20.920.10">
    <property type="entry name" value="Bromodomain-like"/>
    <property type="match status" value="1"/>
</dbReference>
<dbReference type="InterPro" id="IPR036427">
    <property type="entry name" value="Bromodomain-like_sf"/>
</dbReference>
<organism evidence="16 17">
    <name type="scientific">Tachysurus vachellii</name>
    <name type="common">Darkbarbel catfish</name>
    <name type="synonym">Pelteobagrus vachellii</name>
    <dbReference type="NCBI Taxonomy" id="175792"/>
    <lineage>
        <taxon>Eukaryota</taxon>
        <taxon>Metazoa</taxon>
        <taxon>Chordata</taxon>
        <taxon>Craniata</taxon>
        <taxon>Vertebrata</taxon>
        <taxon>Euteleostomi</taxon>
        <taxon>Actinopterygii</taxon>
        <taxon>Neopterygii</taxon>
        <taxon>Teleostei</taxon>
        <taxon>Ostariophysi</taxon>
        <taxon>Siluriformes</taxon>
        <taxon>Bagridae</taxon>
        <taxon>Tachysurus</taxon>
    </lineage>
</organism>
<keyword evidence="5" id="KW-0862">Zinc</keyword>
<evidence type="ECO:0000256" key="3">
    <source>
        <dbReference type="ARBA" id="ARBA00022737"/>
    </source>
</evidence>
<dbReference type="Pfam" id="PF00628">
    <property type="entry name" value="PHD"/>
    <property type="match status" value="1"/>
</dbReference>
<dbReference type="GO" id="GO:0008270">
    <property type="term" value="F:zinc ion binding"/>
    <property type="evidence" value="ECO:0007669"/>
    <property type="project" value="UniProtKB-KW"/>
</dbReference>
<feature type="compositionally biased region" description="Polar residues" evidence="12">
    <location>
        <begin position="706"/>
        <end position="724"/>
    </location>
</feature>
<evidence type="ECO:0000313" key="17">
    <source>
        <dbReference type="Proteomes" id="UP001187315"/>
    </source>
</evidence>
<dbReference type="SMART" id="SM00502">
    <property type="entry name" value="BBC"/>
    <property type="match status" value="1"/>
</dbReference>
<protein>
    <recommendedName>
        <fullName evidence="18">Tripartite motif containing 66</fullName>
    </recommendedName>
</protein>
<dbReference type="SUPFAM" id="SSF57845">
    <property type="entry name" value="B-box zinc-binding domain"/>
    <property type="match status" value="1"/>
</dbReference>
<dbReference type="SUPFAM" id="SSF47370">
    <property type="entry name" value="Bromodomain"/>
    <property type="match status" value="1"/>
</dbReference>
<keyword evidence="8" id="KW-0539">Nucleus</keyword>
<feature type="compositionally biased region" description="Polar residues" evidence="12">
    <location>
        <begin position="744"/>
        <end position="753"/>
    </location>
</feature>
<dbReference type="InterPro" id="IPR019786">
    <property type="entry name" value="Zinc_finger_PHD-type_CS"/>
</dbReference>
<feature type="compositionally biased region" description="Acidic residues" evidence="12">
    <location>
        <begin position="730"/>
        <end position="742"/>
    </location>
</feature>
<sequence length="1056" mass="117514">MEKCCSECPEPRVAQSLCTFCNKWLCFQCTDLHQHDRTAAAPAAESRHQSSSSSPTAPPEPGSACCGRAVVMCPLHKQELLELFCETCDLLACSICHLSSHKDHRLVHVGKALQDQQWLLENLMARVEEKRSAVENTAKQIQGRFHSVKITQRKAENQIKMAKMIMMNELNKRANLLIEQLENISSGFKQHLEDQLQGAIELCSQLEHMQNFITWAVAHHRRNPLLFSKELIALQMQQLLEPLMHSETWAPLKIKFNWDASFWTKQISTLGQLSVEGGSRSYSEGMGRAGILRPQPVPCVSVPSLCYPLRETDCSYQAFCQHQLCCLHCRPAPSVPLEKFPIPLDRYSVPHAAEPSCSSPPSLQRCWSSDAEAQAQPSLHESRSLGADAVKQAAVSDLQPQSSRERPTEQQMFTKKRLGDLQDLECSEKRLSERTDEDMRTSKRTSQNSPKPSDMLVQDGGFGANAESPESRTAVCSISTEPGSSCSTSHTSHPLGINQRAGTGAKHQEVTAQSPDYTSPAERILDDMMIRFHPESRDGSSQTFYKTEPDNVYAYPHENTSCTSPDKCSISTVQDTRKAPEGSKVPVVCLERLKILVSRCPPQGHHSTPPPADPRLKCDGIVSQEPYTEVSPEEEPVEEPGQRAEAYQLPSEPEHLCSTSPAGSESSLQELCNRSEEFSAHMTAPSPSSDPESPTSTPPESKYASDPNQSEPRSVTASDSQLESTADADLGSDAELESELQVESDPSSTSGPQIESDSESDLEIEQVPELSAEFEQELESNADSTAEVTLNLEQECEWEAEPVSVKASVHKEVGVVERQCPEVESEDFCAVCSIGGELLCCDRCPKVFHLSCHVPSLLSFPTGDWVCSLCRDVQRPEVVYDCEDSRLSPHTAPSALSPCDQRKCEKLMLLIYSNILSAPFHEPVSPLARHYYQIIKRPMDLSVIRSRLNKRSSAHYSSVTEFVSDVLLMFKNCAKFNYPDSEVAQAGRSLQTFFLSKLSVVFPELSCPAPDGDSDSDDYEEPECAAALTFPWPDRREQSHRKRKRRRSLSCRRHHY</sequence>
<evidence type="ECO:0000259" key="13">
    <source>
        <dbReference type="PROSITE" id="PS50014"/>
    </source>
</evidence>
<dbReference type="SMART" id="SM00336">
    <property type="entry name" value="BBOX"/>
    <property type="match status" value="1"/>
</dbReference>
<dbReference type="CDD" id="cd19794">
    <property type="entry name" value="Bbox2_TRIM66-like"/>
    <property type="match status" value="1"/>
</dbReference>
<feature type="compositionally biased region" description="Polar residues" evidence="12">
    <location>
        <begin position="657"/>
        <end position="672"/>
    </location>
</feature>
<keyword evidence="2" id="KW-0479">Metal-binding</keyword>
<dbReference type="Pfam" id="PF00439">
    <property type="entry name" value="Bromodomain"/>
    <property type="match status" value="1"/>
</dbReference>
<dbReference type="CDD" id="cd05502">
    <property type="entry name" value="Bromo_tif1_like"/>
    <property type="match status" value="1"/>
</dbReference>
<feature type="domain" description="PHD-type" evidence="14">
    <location>
        <begin position="826"/>
        <end position="873"/>
    </location>
</feature>
<feature type="region of interest" description="Disordered" evidence="12">
    <location>
        <begin position="625"/>
        <end position="765"/>
    </location>
</feature>
<gene>
    <name evidence="16" type="ORF">Q7C36_001533</name>
</gene>
<feature type="compositionally biased region" description="Polar residues" evidence="12">
    <location>
        <begin position="474"/>
        <end position="492"/>
    </location>
</feature>
<dbReference type="InterPro" id="IPR001487">
    <property type="entry name" value="Bromodomain"/>
</dbReference>
<dbReference type="GO" id="GO:0000785">
    <property type="term" value="C:chromatin"/>
    <property type="evidence" value="ECO:0007669"/>
    <property type="project" value="TreeGrafter"/>
</dbReference>
<evidence type="ECO:0000256" key="8">
    <source>
        <dbReference type="ARBA" id="ARBA00023242"/>
    </source>
</evidence>
<comment type="subcellular location">
    <subcellularLocation>
        <location evidence="1">Nucleus</location>
    </subcellularLocation>
</comment>
<dbReference type="AlphaFoldDB" id="A0AA88NXW2"/>
<dbReference type="EMBL" id="JAVHJS010000001">
    <property type="protein sequence ID" value="KAK2869662.1"/>
    <property type="molecule type" value="Genomic_DNA"/>
</dbReference>
<dbReference type="InterPro" id="IPR019787">
    <property type="entry name" value="Znf_PHD-finger"/>
</dbReference>
<feature type="compositionally biased region" description="Basic and acidic residues" evidence="12">
    <location>
        <begin position="426"/>
        <end position="441"/>
    </location>
</feature>
<dbReference type="PANTHER" id="PTHR45915:SF7">
    <property type="entry name" value="TRIPARTITE MOTIF-CONTAINING PROTEIN 66"/>
    <property type="match status" value="1"/>
</dbReference>
<evidence type="ECO:0000256" key="1">
    <source>
        <dbReference type="ARBA" id="ARBA00004123"/>
    </source>
</evidence>
<evidence type="ECO:0000256" key="5">
    <source>
        <dbReference type="ARBA" id="ARBA00022833"/>
    </source>
</evidence>
<feature type="region of interest" description="Disordered" evidence="12">
    <location>
        <begin position="390"/>
        <end position="515"/>
    </location>
</feature>
<dbReference type="PROSITE" id="PS50014">
    <property type="entry name" value="BROMODOMAIN_2"/>
    <property type="match status" value="1"/>
</dbReference>
<feature type="domain" description="B box-type" evidence="15">
    <location>
        <begin position="68"/>
        <end position="109"/>
    </location>
</feature>
<dbReference type="InterPro" id="IPR011011">
    <property type="entry name" value="Znf_FYVE_PHD"/>
</dbReference>
<evidence type="ECO:0000256" key="4">
    <source>
        <dbReference type="ARBA" id="ARBA00022771"/>
    </source>
</evidence>
<accession>A0AA88NXW2</accession>
<dbReference type="InterPro" id="IPR003649">
    <property type="entry name" value="Bbox_C"/>
</dbReference>
<evidence type="ECO:0008006" key="18">
    <source>
        <dbReference type="Google" id="ProtNLM"/>
    </source>
</evidence>
<dbReference type="SUPFAM" id="SSF57903">
    <property type="entry name" value="FYVE/PHD zinc finger"/>
    <property type="match status" value="1"/>
</dbReference>
<dbReference type="PROSITE" id="PS50016">
    <property type="entry name" value="ZF_PHD_2"/>
    <property type="match status" value="1"/>
</dbReference>
<dbReference type="InterPro" id="IPR013083">
    <property type="entry name" value="Znf_RING/FYVE/PHD"/>
</dbReference>
<keyword evidence="6 11" id="KW-0175">Coiled coil</keyword>
<dbReference type="Proteomes" id="UP001187315">
    <property type="component" value="Unassembled WGS sequence"/>
</dbReference>
<dbReference type="PROSITE" id="PS01359">
    <property type="entry name" value="ZF_PHD_1"/>
    <property type="match status" value="1"/>
</dbReference>
<evidence type="ECO:0000256" key="9">
    <source>
        <dbReference type="PROSITE-ProRule" id="PRU00024"/>
    </source>
</evidence>
<name>A0AA88NXW2_TACVA</name>
<evidence type="ECO:0000256" key="2">
    <source>
        <dbReference type="ARBA" id="ARBA00022723"/>
    </source>
</evidence>
<dbReference type="FunFam" id="3.30.40.10:FF:000123">
    <property type="entry name" value="E3 ubiquitin-protein ligase TRIM33"/>
    <property type="match status" value="1"/>
</dbReference>
<dbReference type="InterPro" id="IPR001965">
    <property type="entry name" value="Znf_PHD"/>
</dbReference>
<dbReference type="SMART" id="SM00297">
    <property type="entry name" value="BROMO"/>
    <property type="match status" value="1"/>
</dbReference>
<feature type="region of interest" description="Disordered" evidence="12">
    <location>
        <begin position="1035"/>
        <end position="1056"/>
    </location>
</feature>
<reference evidence="16" key="1">
    <citation type="submission" date="2023-08" db="EMBL/GenBank/DDBJ databases">
        <title>Pelteobagrus vachellii genome.</title>
        <authorList>
            <person name="Liu H."/>
        </authorList>
    </citation>
    <scope>NUCLEOTIDE SEQUENCE</scope>
    <source>
        <strain evidence="16">PRFRI_2022a</strain>
        <tissue evidence="16">Muscle</tissue>
    </source>
</reference>
<evidence type="ECO:0000259" key="15">
    <source>
        <dbReference type="PROSITE" id="PS50119"/>
    </source>
</evidence>
<keyword evidence="17" id="KW-1185">Reference proteome</keyword>
<dbReference type="PRINTS" id="PR00503">
    <property type="entry name" value="BROMODOMAIN"/>
</dbReference>
<evidence type="ECO:0000313" key="16">
    <source>
        <dbReference type="EMBL" id="KAK2869662.1"/>
    </source>
</evidence>
<dbReference type="PROSITE" id="PS50119">
    <property type="entry name" value="ZF_BBOX"/>
    <property type="match status" value="1"/>
</dbReference>
<dbReference type="SMART" id="SM00249">
    <property type="entry name" value="PHD"/>
    <property type="match status" value="1"/>
</dbReference>
<evidence type="ECO:0000259" key="14">
    <source>
        <dbReference type="PROSITE" id="PS50016"/>
    </source>
</evidence>